<accession>A0A7J6UWP3</accession>
<keyword evidence="3" id="KW-1185">Reference proteome</keyword>
<dbReference type="OrthoDB" id="673865at2759"/>
<dbReference type="InterPro" id="IPR053772">
    <property type="entry name" value="At1g61320/At1g61330-like"/>
</dbReference>
<feature type="domain" description="At1g61320/AtMIF1 LRR" evidence="1">
    <location>
        <begin position="9"/>
        <end position="159"/>
    </location>
</feature>
<dbReference type="EMBL" id="JABWDY010042503">
    <property type="protein sequence ID" value="KAF5176610.1"/>
    <property type="molecule type" value="Genomic_DNA"/>
</dbReference>
<evidence type="ECO:0000313" key="3">
    <source>
        <dbReference type="Proteomes" id="UP000554482"/>
    </source>
</evidence>
<dbReference type="PANTHER" id="PTHR34145:SF28">
    <property type="entry name" value="F-BOX DOMAIN-CONTAINING PROTEIN"/>
    <property type="match status" value="1"/>
</dbReference>
<evidence type="ECO:0000313" key="2">
    <source>
        <dbReference type="EMBL" id="KAF5176610.1"/>
    </source>
</evidence>
<name>A0A7J6UWP3_THATH</name>
<dbReference type="Gene3D" id="3.80.10.10">
    <property type="entry name" value="Ribonuclease Inhibitor"/>
    <property type="match status" value="1"/>
</dbReference>
<comment type="caution">
    <text evidence="2">The sequence shown here is derived from an EMBL/GenBank/DDBJ whole genome shotgun (WGS) entry which is preliminary data.</text>
</comment>
<reference evidence="2 3" key="1">
    <citation type="submission" date="2020-06" db="EMBL/GenBank/DDBJ databases">
        <title>Transcriptomic and genomic resources for Thalictrum thalictroides and T. hernandezii: Facilitating candidate gene discovery in an emerging model plant lineage.</title>
        <authorList>
            <person name="Arias T."/>
            <person name="Riano-Pachon D.M."/>
            <person name="Di Stilio V.S."/>
        </authorList>
    </citation>
    <scope>NUCLEOTIDE SEQUENCE [LARGE SCALE GENOMIC DNA]</scope>
    <source>
        <strain evidence="3">cv. WT478/WT964</strain>
        <tissue evidence="2">Leaves</tissue>
    </source>
</reference>
<dbReference type="AlphaFoldDB" id="A0A7J6UWP3"/>
<sequence length="189" mass="20923">MPDVFFGCNSLISLRATHIEFNPTTEFNGLSSLVTLQLNEVNITDNALEKILSSCPILSNLYLKSCFSLGSVKISGPDLRLKSLSLILTDAVEIDIFAPNLRSMHFYGDVLCGFLFRNVASLVDVFISADGYECHEPEYDFIQILSGVSHVKILTVCIGAPMNITTAEMFRPEDLSIFLPNLLELQILV</sequence>
<dbReference type="SUPFAM" id="SSF52058">
    <property type="entry name" value="L domain-like"/>
    <property type="match status" value="1"/>
</dbReference>
<protein>
    <submittedName>
        <fullName evidence="2">F-box protein</fullName>
    </submittedName>
</protein>
<proteinExistence type="predicted"/>
<dbReference type="Pfam" id="PF23622">
    <property type="entry name" value="LRR_At1g61320_AtMIF1"/>
    <property type="match status" value="1"/>
</dbReference>
<dbReference type="Proteomes" id="UP000554482">
    <property type="component" value="Unassembled WGS sequence"/>
</dbReference>
<dbReference type="PANTHER" id="PTHR34145">
    <property type="entry name" value="OS02G0105600 PROTEIN"/>
    <property type="match status" value="1"/>
</dbReference>
<gene>
    <name evidence="2" type="ORF">FRX31_033803</name>
</gene>
<dbReference type="InterPro" id="IPR032675">
    <property type="entry name" value="LRR_dom_sf"/>
</dbReference>
<organism evidence="2 3">
    <name type="scientific">Thalictrum thalictroides</name>
    <name type="common">Rue-anemone</name>
    <name type="synonym">Anemone thalictroides</name>
    <dbReference type="NCBI Taxonomy" id="46969"/>
    <lineage>
        <taxon>Eukaryota</taxon>
        <taxon>Viridiplantae</taxon>
        <taxon>Streptophyta</taxon>
        <taxon>Embryophyta</taxon>
        <taxon>Tracheophyta</taxon>
        <taxon>Spermatophyta</taxon>
        <taxon>Magnoliopsida</taxon>
        <taxon>Ranunculales</taxon>
        <taxon>Ranunculaceae</taxon>
        <taxon>Thalictroideae</taxon>
        <taxon>Thalictrum</taxon>
    </lineage>
</organism>
<evidence type="ECO:0000259" key="1">
    <source>
        <dbReference type="Pfam" id="PF23622"/>
    </source>
</evidence>
<dbReference type="InterPro" id="IPR055357">
    <property type="entry name" value="LRR_At1g61320_AtMIF1"/>
</dbReference>